<dbReference type="GO" id="GO:0006508">
    <property type="term" value="P:proteolysis"/>
    <property type="evidence" value="ECO:0007669"/>
    <property type="project" value="InterPro"/>
</dbReference>
<organism evidence="3 4">
    <name type="scientific">Streptomyces vinaceus</name>
    <dbReference type="NCBI Taxonomy" id="1960"/>
    <lineage>
        <taxon>Bacteria</taxon>
        <taxon>Bacillati</taxon>
        <taxon>Actinomycetota</taxon>
        <taxon>Actinomycetes</taxon>
        <taxon>Kitasatosporales</taxon>
        <taxon>Streptomycetaceae</taxon>
        <taxon>Streptomyces</taxon>
    </lineage>
</organism>
<dbReference type="GO" id="GO:0004252">
    <property type="term" value="F:serine-type endopeptidase activity"/>
    <property type="evidence" value="ECO:0007669"/>
    <property type="project" value="InterPro"/>
</dbReference>
<dbReference type="InterPro" id="IPR050819">
    <property type="entry name" value="Tripeptidyl-peptidase_I"/>
</dbReference>
<dbReference type="GO" id="GO:0005509">
    <property type="term" value="F:calcium ion binding"/>
    <property type="evidence" value="ECO:0007669"/>
    <property type="project" value="InterPro"/>
</dbReference>
<protein>
    <recommendedName>
        <fullName evidence="2">Peptidase S53 domain-containing protein</fullName>
    </recommendedName>
</protein>
<dbReference type="AlphaFoldDB" id="A0A5J6J8G4"/>
<dbReference type="InterPro" id="IPR015919">
    <property type="entry name" value="Cadherin-like_sf"/>
</dbReference>
<dbReference type="InterPro" id="IPR013783">
    <property type="entry name" value="Ig-like_fold"/>
</dbReference>
<proteinExistence type="predicted"/>
<gene>
    <name evidence="3" type="ORF">CP980_01580</name>
</gene>
<dbReference type="SUPFAM" id="SSF49313">
    <property type="entry name" value="Cadherin-like"/>
    <property type="match status" value="1"/>
</dbReference>
<dbReference type="Pfam" id="PF05345">
    <property type="entry name" value="He_PIG"/>
    <property type="match status" value="1"/>
</dbReference>
<dbReference type="GO" id="GO:0008240">
    <property type="term" value="F:tripeptidyl-peptidase activity"/>
    <property type="evidence" value="ECO:0007669"/>
    <property type="project" value="TreeGrafter"/>
</dbReference>
<dbReference type="SUPFAM" id="SSF52743">
    <property type="entry name" value="Subtilisin-like"/>
    <property type="match status" value="1"/>
</dbReference>
<evidence type="ECO:0000313" key="4">
    <source>
        <dbReference type="Proteomes" id="UP000325563"/>
    </source>
</evidence>
<name>A0A5J6J8G4_STRVI</name>
<keyword evidence="4" id="KW-1185">Reference proteome</keyword>
<dbReference type="InterPro" id="IPR030400">
    <property type="entry name" value="Sedolisin_dom"/>
</dbReference>
<feature type="domain" description="Peptidase S53" evidence="2">
    <location>
        <begin position="98"/>
        <end position="431"/>
    </location>
</feature>
<dbReference type="EMBL" id="CP023692">
    <property type="protein sequence ID" value="QEV43936.1"/>
    <property type="molecule type" value="Genomic_DNA"/>
</dbReference>
<feature type="signal peptide" evidence="1">
    <location>
        <begin position="1"/>
        <end position="40"/>
    </location>
</feature>
<dbReference type="GO" id="GO:0016020">
    <property type="term" value="C:membrane"/>
    <property type="evidence" value="ECO:0007669"/>
    <property type="project" value="InterPro"/>
</dbReference>
<dbReference type="CDD" id="cd04056">
    <property type="entry name" value="Peptidases_S53"/>
    <property type="match status" value="1"/>
</dbReference>
<dbReference type="Gene3D" id="3.40.50.200">
    <property type="entry name" value="Peptidase S8/S53 domain"/>
    <property type="match status" value="1"/>
</dbReference>
<accession>A0A5J6J8G4</accession>
<dbReference type="InterPro" id="IPR036852">
    <property type="entry name" value="Peptidase_S8/S53_dom_sf"/>
</dbReference>
<dbReference type="Gene3D" id="2.60.40.10">
    <property type="entry name" value="Immunoglobulins"/>
    <property type="match status" value="1"/>
</dbReference>
<reference evidence="3 4" key="1">
    <citation type="submission" date="2017-09" db="EMBL/GenBank/DDBJ databases">
        <authorList>
            <person name="Lee N."/>
            <person name="Cho B.-K."/>
        </authorList>
    </citation>
    <scope>NUCLEOTIDE SEQUENCE [LARGE SCALE GENOMIC DNA]</scope>
    <source>
        <strain evidence="3 4">ATCC 27476</strain>
    </source>
</reference>
<keyword evidence="1" id="KW-0732">Signal</keyword>
<evidence type="ECO:0000313" key="3">
    <source>
        <dbReference type="EMBL" id="QEV43936.1"/>
    </source>
</evidence>
<dbReference type="Gene3D" id="2.60.120.260">
    <property type="entry name" value="Galactose-binding domain-like"/>
    <property type="match status" value="1"/>
</dbReference>
<dbReference type="PANTHER" id="PTHR14218">
    <property type="entry name" value="PROTEASE S8 TRIPEPTIDYL PEPTIDASE I CLN2"/>
    <property type="match status" value="1"/>
</dbReference>
<dbReference type="PROSITE" id="PS51695">
    <property type="entry name" value="SEDOLISIN"/>
    <property type="match status" value="1"/>
</dbReference>
<evidence type="ECO:0000256" key="1">
    <source>
        <dbReference type="SAM" id="SignalP"/>
    </source>
</evidence>
<feature type="chain" id="PRO_5039034441" description="Peptidase S53 domain-containing protein" evidence="1">
    <location>
        <begin position="41"/>
        <end position="674"/>
    </location>
</feature>
<dbReference type="GO" id="GO:0005975">
    <property type="term" value="P:carbohydrate metabolic process"/>
    <property type="evidence" value="ECO:0007669"/>
    <property type="project" value="UniProtKB-ARBA"/>
</dbReference>
<dbReference type="Proteomes" id="UP000325563">
    <property type="component" value="Chromosome"/>
</dbReference>
<dbReference type="PANTHER" id="PTHR14218:SF15">
    <property type="entry name" value="TRIPEPTIDYL-PEPTIDASE 1"/>
    <property type="match status" value="1"/>
</dbReference>
<dbReference type="RefSeq" id="WP_150492367.1">
    <property type="nucleotide sequence ID" value="NZ_BNBW01000027.1"/>
</dbReference>
<dbReference type="KEGG" id="svn:CP980_01580"/>
<sequence>MEGSSLRNALSHRAARLARRGATALLSAVALASGGTLVLAAPSAASGGPGAASASPAAVHTERLCSEPARAGWMACHALARTDVQQRLGLSPGLLPSGYGPADLQSAYALPASAGAGATVAIIDAYDDPKAESDLAAYRSQYGLPACTTANGCFRKVDQNGGTDYPTADAGWAGEISLDVDMVSAVCPQCHILLVEAAQPSMEDLGAAVNRAVTLGAAYVSNSYGGGEDSTDAASDASYFNHPGVAITVSSGDSGYGVEYPAASQYVTSVGGTSLSRASGTPRGWSESVWGSSAGSEGAGSGCSGFTAKPSWQTDGGCARRTVADVSAVADPATGLAVYDSYQAGGWNVYGGTSASAPIIASVYALAGTPAAGSFPSAYPYARTASLNDVTGGANGSCSGSYLCTAKAGYDGPTGLGTPKGTAAFTGGSTGGNTVTVANPGSRTSIVDTATSLQIQATDSAGGQTLTYGATGLPPGLSVNASTGLISGTPTTAGSYAVTVTAKDTTNASGAASFTWTVATVDGGCTVTQLLGNPGFESGTVPWTASAGVIDGSSGEAAHSGSRKAWLNGYGATHADSLAQAVTIPVRCHATLSFYLHIDTAETTATTAYDKLTVTANSTTLAGYSNLDKNTGYVQKTFDLSSFAGQTVTVKFSGSEDPSLQTSFVIDDTALSIS</sequence>
<evidence type="ECO:0000259" key="2">
    <source>
        <dbReference type="PROSITE" id="PS51695"/>
    </source>
</evidence>
<dbReference type="GeneID" id="95609263"/>